<evidence type="ECO:0000256" key="3">
    <source>
        <dbReference type="ARBA" id="ARBA00005988"/>
    </source>
</evidence>
<dbReference type="Gene3D" id="3.40.630.10">
    <property type="entry name" value="Zn peptidases"/>
    <property type="match status" value="1"/>
</dbReference>
<dbReference type="Proteomes" id="UP001642483">
    <property type="component" value="Unassembled WGS sequence"/>
</dbReference>
<feature type="region of interest" description="Disordered" evidence="7">
    <location>
        <begin position="1421"/>
        <end position="1440"/>
    </location>
</feature>
<dbReference type="Pfam" id="PF18027">
    <property type="entry name" value="Pepdidase_M14_N"/>
    <property type="match status" value="1"/>
</dbReference>
<dbReference type="PANTHER" id="PTHR12756">
    <property type="entry name" value="CYTOSOLIC CARBOXYPEPTIDASE"/>
    <property type="match status" value="1"/>
</dbReference>
<dbReference type="CDD" id="cd06907">
    <property type="entry name" value="M14_AGBL2-3_like"/>
    <property type="match status" value="1"/>
</dbReference>
<evidence type="ECO:0000256" key="1">
    <source>
        <dbReference type="ARBA" id="ARBA00001947"/>
    </source>
</evidence>
<feature type="domain" description="Peptidase M14" evidence="8">
    <location>
        <begin position="373"/>
        <end position="645"/>
    </location>
</feature>
<evidence type="ECO:0000259" key="8">
    <source>
        <dbReference type="PROSITE" id="PS52035"/>
    </source>
</evidence>
<feature type="compositionally biased region" description="Polar residues" evidence="7">
    <location>
        <begin position="1099"/>
        <end position="1111"/>
    </location>
</feature>
<evidence type="ECO:0000313" key="10">
    <source>
        <dbReference type="Proteomes" id="UP001642483"/>
    </source>
</evidence>
<keyword evidence="4" id="KW-0378">Hydrolase</keyword>
<comment type="cofactor">
    <cofactor evidence="1">
        <name>Zn(2+)</name>
        <dbReference type="ChEBI" id="CHEBI:29105"/>
    </cofactor>
</comment>
<organism evidence="9 10">
    <name type="scientific">Clavelina lepadiformis</name>
    <name type="common">Light-bulb sea squirt</name>
    <name type="synonym">Ascidia lepadiformis</name>
    <dbReference type="NCBI Taxonomy" id="159417"/>
    <lineage>
        <taxon>Eukaryota</taxon>
        <taxon>Metazoa</taxon>
        <taxon>Chordata</taxon>
        <taxon>Tunicata</taxon>
        <taxon>Ascidiacea</taxon>
        <taxon>Aplousobranchia</taxon>
        <taxon>Clavelinidae</taxon>
        <taxon>Clavelina</taxon>
    </lineage>
</organism>
<dbReference type="InterPro" id="IPR000834">
    <property type="entry name" value="Peptidase_M14"/>
</dbReference>
<accession>A0ABP0G4P0</accession>
<proteinExistence type="inferred from homology"/>
<comment type="similarity">
    <text evidence="3 6">Belongs to the peptidase M14 family.</text>
</comment>
<comment type="caution">
    <text evidence="9">The sequence shown here is derived from an EMBL/GenBank/DDBJ whole genome shotgun (WGS) entry which is preliminary data.</text>
</comment>
<evidence type="ECO:0000256" key="2">
    <source>
        <dbReference type="ARBA" id="ARBA00004514"/>
    </source>
</evidence>
<evidence type="ECO:0000256" key="6">
    <source>
        <dbReference type="PROSITE-ProRule" id="PRU01379"/>
    </source>
</evidence>
<dbReference type="EMBL" id="CAWYQH010000101">
    <property type="protein sequence ID" value="CAK8686127.1"/>
    <property type="molecule type" value="Genomic_DNA"/>
</dbReference>
<dbReference type="InterPro" id="IPR040626">
    <property type="entry name" value="Pepdidase_M14_N"/>
</dbReference>
<keyword evidence="4" id="KW-0645">Protease</keyword>
<keyword evidence="4" id="KW-0121">Carboxypeptidase</keyword>
<evidence type="ECO:0000256" key="5">
    <source>
        <dbReference type="ARBA" id="ARBA00029302"/>
    </source>
</evidence>
<evidence type="ECO:0000313" key="9">
    <source>
        <dbReference type="EMBL" id="CAK8686127.1"/>
    </source>
</evidence>
<dbReference type="InterPro" id="IPR050821">
    <property type="entry name" value="Cytosolic_carboxypeptidase"/>
</dbReference>
<evidence type="ECO:0000256" key="7">
    <source>
        <dbReference type="SAM" id="MobiDB-lite"/>
    </source>
</evidence>
<sequence>MDEILHPDLDEEDVLGVGDHLANQNENSESQDPYDNFMRRHLQHYGYYTGRNASFRDNFRSLQEWRRNYDARLSGHHNLSIVEEQLGRSFKPGSLQHKMIEAPSVFSAEGQLPDDLLHRTTQLVFQYQAGRKIPKLREPRNLYALTKEAGPQQATRWPSHMQVVSPAIAFIDYNPPVPDPLYKLTGKESTPSVRGPHSGEMIYYNDPGRDLYFMRSRVAGCRLAMRNTLLTPCDFEESNCTLEFESRFESGNLLKVDKINDFDYELTLRTDLYTNKHTQWFFFRVRNMRPGRSYRFTIINLMKPSSLYNQGMRPVWYSEINAKKNQIGWVRMGSNIRYYRNNMTGRDGRTYYSLTWTCEFPYKDDCCYFAHCYPYTYSDLQEYLLQLANDPVRSRFCKQRVLCRTLAGNLVYILTITSPSRNPEISRAKRAVVLTARVHPGETNASWMMKGFLDYLTGNSADAKLLRDSFIFKIVPMLNPDGVIVGNYRCSLAGRDLNRNYKSVLKDSFPSIWHTKMMIKRLNAERQVVVYCDLHGHSRKNNIFIYGCENKHNPQRRLRERIFPLMLSKNALETFSYESCKYKVQKSKEGTGRIVVWYMGVMNSYTMEATFGGTSLAGERKDTHLSTKDLEKMGYHFCDTLLDYCDPDSSKVEACMRELQDKMRRQILRRLQLQNRNISDDLNLDDYISELESDTSGSDSSCDDGLPVHLLAIAPKLQRKKKLRARREKGKMTSKLLSSGQESKPPTTHSAKLPSEKSKSLRYSQASSTSSRRRDDHTRGSTTPNTCSADERGGDRSAKKLPTVSLTYLDPRFAVLVSSTGRSGRRSEYLDALTSAYLRSGVLMVPDQVKDYPLRYTNSSGGATQDGNFTVQYLANHLGALSAEREVESKVSSPEMRNASCQWSPQPEPSPESGSDEEDLNKEAIIAEEQYEILRQSALRRQLSAGQQRLLAQKHLIAVAAMQQRQEDKQRVSSALSGQLSSKLKKALSSQHGENEGAADPLMLVTKGSIRSNSRAPSAVSGAPNVSELPPDRSIPSSTDVRNSDETPAREGPNAKASSPDRSKRPISGASNPLHKKQTLVPTRSKISVRTDDGVMSDIEQNNLSENTKPAISSTESIHMNLNTTKQTNEESELSVPDPLNFHKSEVDSGQNVAPNMPWHVVNDAMRKDSPRDSLPGKDKKLSTLSDSLWSSRKEHPSNILETAQHFYKERKFVSDPPLTPLSVQSNDIPSNTLLTRVPRSRTINQTTMKGFVKGELALPKAQDATNIPPGIKKTTSLIVETDPDSLTVHSNRYLFKNSRTDTESHGRKTQAKLFQAADDSFFGMSDRIGLSVMPRQGRVPPVVANIAELRRSLMGQGRESEKLDSKPDQPRRIISQLPSHRNNDDVINHADDVIPFSQRARRSNARPRQWGRGFTDFESNEEQPAVKRTQSFVDEQHPDSTRFERIPRDLKRTKTNSGSSSFDGHFKNFNVIDELIDGGSPPLTSRRSDLVVRLRHNDGVYDDDVAITSRSETANRSYTQGNATIEKRSDTSVTKIRIGSRNTEHRSRISQHAIDIKQRQETLSASGKGDKHTLSAVSLNMDPETEERNCVSTPALASRPVPPLLRYLSAKQGQNKKR</sequence>
<name>A0ABP0G4P0_CLALP</name>
<feature type="region of interest" description="Disordered" evidence="7">
    <location>
        <begin position="1011"/>
        <end position="1111"/>
    </location>
</feature>
<feature type="compositionally biased region" description="Low complexity" evidence="7">
    <location>
        <begin position="761"/>
        <end position="770"/>
    </location>
</feature>
<comment type="catalytic activity">
    <reaction evidence="5">
        <text>(L-glutamyl)(n+1)-gamma-L-glutamyl-L-glutamyl-[protein] + H2O = (L-glutamyl)(n)-gamma-L-glutamyl-L-glutamyl-[protein] + L-glutamate</text>
        <dbReference type="Rhea" id="RHEA:60004"/>
        <dbReference type="Rhea" id="RHEA-COMP:15519"/>
        <dbReference type="Rhea" id="RHEA-COMP:15675"/>
        <dbReference type="ChEBI" id="CHEBI:15377"/>
        <dbReference type="ChEBI" id="CHEBI:29985"/>
        <dbReference type="ChEBI" id="CHEBI:143623"/>
    </reaction>
    <physiologicalReaction direction="left-to-right" evidence="5">
        <dbReference type="Rhea" id="RHEA:60005"/>
    </physiologicalReaction>
</comment>
<feature type="active site" description="Proton donor/acceptor" evidence="6">
    <location>
        <position position="608"/>
    </location>
</feature>
<evidence type="ECO:0000256" key="4">
    <source>
        <dbReference type="ARBA" id="ARBA00022645"/>
    </source>
</evidence>
<feature type="region of interest" description="Disordered" evidence="7">
    <location>
        <begin position="719"/>
        <end position="799"/>
    </location>
</feature>
<keyword evidence="10" id="KW-1185">Reference proteome</keyword>
<reference evidence="9 10" key="1">
    <citation type="submission" date="2024-02" db="EMBL/GenBank/DDBJ databases">
        <authorList>
            <person name="Daric V."/>
            <person name="Darras S."/>
        </authorList>
    </citation>
    <scope>NUCLEOTIDE SEQUENCE [LARGE SCALE GENOMIC DNA]</scope>
</reference>
<feature type="region of interest" description="Disordered" evidence="7">
    <location>
        <begin position="885"/>
        <end position="918"/>
    </location>
</feature>
<gene>
    <name evidence="9" type="ORF">CVLEPA_LOCUS18036</name>
</gene>
<dbReference type="PROSITE" id="PS52035">
    <property type="entry name" value="PEPTIDASE_M14"/>
    <property type="match status" value="1"/>
</dbReference>
<dbReference type="Pfam" id="PF00246">
    <property type="entry name" value="Peptidase_M14"/>
    <property type="match status" value="1"/>
</dbReference>
<dbReference type="PANTHER" id="PTHR12756:SF45">
    <property type="entry name" value="CYTOSOLIC CARBOXYPEPTIDASE NNA1"/>
    <property type="match status" value="1"/>
</dbReference>
<dbReference type="SUPFAM" id="SSF53187">
    <property type="entry name" value="Zn-dependent exopeptidases"/>
    <property type="match status" value="1"/>
</dbReference>
<feature type="compositionally biased region" description="Basic and acidic residues" evidence="7">
    <location>
        <begin position="789"/>
        <end position="798"/>
    </location>
</feature>
<comment type="subcellular location">
    <subcellularLocation>
        <location evidence="2">Cytoplasm</location>
        <location evidence="2">Cytosol</location>
    </subcellularLocation>
</comment>
<feature type="compositionally biased region" description="Polar residues" evidence="7">
    <location>
        <begin position="735"/>
        <end position="750"/>
    </location>
</feature>
<feature type="compositionally biased region" description="Basic residues" evidence="7">
    <location>
        <begin position="719"/>
        <end position="729"/>
    </location>
</feature>
<protein>
    <recommendedName>
        <fullName evidence="8">Peptidase M14 domain-containing protein</fullName>
    </recommendedName>
</protein>
<dbReference type="Gene3D" id="2.60.40.3120">
    <property type="match status" value="1"/>
</dbReference>